<dbReference type="EMBL" id="JANPWB010000014">
    <property type="protein sequence ID" value="KAJ1095822.1"/>
    <property type="molecule type" value="Genomic_DNA"/>
</dbReference>
<name>A0AAV7LZQ0_PLEWA</name>
<protein>
    <submittedName>
        <fullName evidence="4">Uncharacterized protein</fullName>
    </submittedName>
</protein>
<dbReference type="Proteomes" id="UP001066276">
    <property type="component" value="Chromosome 10"/>
</dbReference>
<dbReference type="GO" id="GO:0046872">
    <property type="term" value="F:metal ion binding"/>
    <property type="evidence" value="ECO:0007669"/>
    <property type="project" value="UniProtKB-KW"/>
</dbReference>
<keyword evidence="3" id="KW-0862">Zinc</keyword>
<evidence type="ECO:0000313" key="4">
    <source>
        <dbReference type="EMBL" id="KAJ1095822.1"/>
    </source>
</evidence>
<dbReference type="InterPro" id="IPR008993">
    <property type="entry name" value="TIMP-like_OB-fold"/>
</dbReference>
<dbReference type="SUPFAM" id="SSF50242">
    <property type="entry name" value="TIMP-like"/>
    <property type="match status" value="1"/>
</dbReference>
<evidence type="ECO:0000256" key="3">
    <source>
        <dbReference type="PIRSR" id="PIRSR601820-1"/>
    </source>
</evidence>
<accession>A0AAV7LZQ0</accession>
<dbReference type="AlphaFoldDB" id="A0AAV7LZQ0"/>
<dbReference type="Gene3D" id="2.40.50.120">
    <property type="match status" value="1"/>
</dbReference>
<gene>
    <name evidence="4" type="ORF">NDU88_000972</name>
</gene>
<keyword evidence="3" id="KW-0479">Metal-binding</keyword>
<keyword evidence="2" id="KW-0964">Secreted</keyword>
<dbReference type="GO" id="GO:0008191">
    <property type="term" value="F:metalloendopeptidase inhibitor activity"/>
    <property type="evidence" value="ECO:0007669"/>
    <property type="project" value="InterPro"/>
</dbReference>
<organism evidence="4 5">
    <name type="scientific">Pleurodeles waltl</name>
    <name type="common">Iberian ribbed newt</name>
    <dbReference type="NCBI Taxonomy" id="8319"/>
    <lineage>
        <taxon>Eukaryota</taxon>
        <taxon>Metazoa</taxon>
        <taxon>Chordata</taxon>
        <taxon>Craniata</taxon>
        <taxon>Vertebrata</taxon>
        <taxon>Euteleostomi</taxon>
        <taxon>Amphibia</taxon>
        <taxon>Batrachia</taxon>
        <taxon>Caudata</taxon>
        <taxon>Salamandroidea</taxon>
        <taxon>Salamandridae</taxon>
        <taxon>Pleurodelinae</taxon>
        <taxon>Pleurodeles</taxon>
    </lineage>
</organism>
<dbReference type="InterPro" id="IPR001820">
    <property type="entry name" value="TIMP"/>
</dbReference>
<comment type="caution">
    <text evidence="4">The sequence shown here is derived from an EMBL/GenBank/DDBJ whole genome shotgun (WGS) entry which is preliminary data.</text>
</comment>
<evidence type="ECO:0000313" key="5">
    <source>
        <dbReference type="Proteomes" id="UP001066276"/>
    </source>
</evidence>
<reference evidence="4" key="1">
    <citation type="journal article" date="2022" name="bioRxiv">
        <title>Sequencing and chromosome-scale assembly of the giantPleurodeles waltlgenome.</title>
        <authorList>
            <person name="Brown T."/>
            <person name="Elewa A."/>
            <person name="Iarovenko S."/>
            <person name="Subramanian E."/>
            <person name="Araus A.J."/>
            <person name="Petzold A."/>
            <person name="Susuki M."/>
            <person name="Suzuki K.-i.T."/>
            <person name="Hayashi T."/>
            <person name="Toyoda A."/>
            <person name="Oliveira C."/>
            <person name="Osipova E."/>
            <person name="Leigh N.D."/>
            <person name="Simon A."/>
            <person name="Yun M.H."/>
        </authorList>
    </citation>
    <scope>NUCLEOTIDE SEQUENCE</scope>
    <source>
        <strain evidence="4">20211129_DDA</strain>
        <tissue evidence="4">Liver</tissue>
    </source>
</reference>
<dbReference type="Pfam" id="PF00965">
    <property type="entry name" value="TIMP"/>
    <property type="match status" value="1"/>
</dbReference>
<comment type="subcellular location">
    <subcellularLocation>
        <location evidence="1">Secreted</location>
    </subcellularLocation>
</comment>
<dbReference type="GO" id="GO:0005576">
    <property type="term" value="C:extracellular region"/>
    <property type="evidence" value="ECO:0007669"/>
    <property type="project" value="UniProtKB-SubCell"/>
</dbReference>
<keyword evidence="5" id="KW-1185">Reference proteome</keyword>
<evidence type="ECO:0000256" key="1">
    <source>
        <dbReference type="ARBA" id="ARBA00004613"/>
    </source>
</evidence>
<sequence length="92" mass="10630">MAFMSISAYPCIDCCSCFWPHPQKTFCNSDVVMHAEFLGATFTDATDEFYGDYQVITYEIEIVQVGMKYLMRKLLRVSKLQRYISGRSGLVY</sequence>
<evidence type="ECO:0000256" key="2">
    <source>
        <dbReference type="ARBA" id="ARBA00022525"/>
    </source>
</evidence>
<feature type="binding site" evidence="3">
    <location>
        <position position="15"/>
    </location>
    <ligand>
        <name>Zn(2+)</name>
        <dbReference type="ChEBI" id="CHEBI:29105"/>
        <note>ligand shared with metalloproteinase partner</note>
    </ligand>
</feature>
<proteinExistence type="predicted"/>